<proteinExistence type="predicted"/>
<name>A0A2H4ZSK6_9REOV</name>
<evidence type="ECO:0000256" key="1">
    <source>
        <dbReference type="SAM" id="Coils"/>
    </source>
</evidence>
<protein>
    <submittedName>
        <fullName evidence="2">Non-structural protein 3</fullName>
    </submittedName>
</protein>
<accession>A0A2H4ZSK6</accession>
<keyword evidence="1" id="KW-0175">Coiled coil</keyword>
<evidence type="ECO:0000313" key="2">
    <source>
        <dbReference type="EMBL" id="AUG44893.1"/>
    </source>
</evidence>
<feature type="coiled-coil region" evidence="1">
    <location>
        <begin position="133"/>
        <end position="203"/>
    </location>
</feature>
<dbReference type="EMBL" id="MG272027">
    <property type="protein sequence ID" value="AUG44893.1"/>
    <property type="molecule type" value="Genomic_RNA"/>
</dbReference>
<sequence length="278" mass="32119">MALNVIVSILEGVLNKFQVDNMKEISNEFKLALEDCGVRINDWRDAYYRERIPKPMSSTSMAIQLKNFENEVLQLRNKAWNEGADRKERLMSSFEISSKKGHTILVPKTRNARLVLANSVSDFRLSNDHSDVIDDLIKRNDELTREIDELKNNQISTLESGELKISYQLQAVSAKVTELSDLLKVCESECVKLQKRLVFQEEDFEDRITAINTHHEEEKKILRREIDRLNTYSKGITEYTDFLEKQHERNTKIISGLAARANLLVDDSDSDIEIDKAK</sequence>
<dbReference type="CDD" id="cd20714">
    <property type="entry name" value="NSP3_rotavirus"/>
    <property type="match status" value="1"/>
</dbReference>
<gene>
    <name evidence="2" type="primary">NSP3</name>
</gene>
<reference evidence="2" key="1">
    <citation type="submission" date="2017-10" db="EMBL/GenBank/DDBJ databases">
        <title>Full genome classification and phylogenetic analyses of Rotavirus B strains detected in the United States.</title>
        <authorList>
            <person name="Herrera-Ibata D.M."/>
            <person name="Poulsen E."/>
            <person name="Hesse R."/>
            <person name="Bai J."/>
            <person name="Marthaler D."/>
        </authorList>
    </citation>
    <scope>NUCLEOTIDE SEQUENCE</scope>
    <source>
        <strain evidence="2">RVB/Pig-wt/USA/KS1/2012</strain>
    </source>
</reference>
<organism evidence="2">
    <name type="scientific">Rotavirus B</name>
    <dbReference type="NCBI Taxonomy" id="28876"/>
    <lineage>
        <taxon>Viruses</taxon>
        <taxon>Riboviria</taxon>
        <taxon>Orthornavirae</taxon>
        <taxon>Duplornaviricota</taxon>
        <taxon>Resentoviricetes</taxon>
        <taxon>Reovirales</taxon>
        <taxon>Sedoreoviridae</taxon>
        <taxon>Rotavirus</taxon>
        <taxon>Rotavirus betagastroenteritidis</taxon>
    </lineage>
</organism>